<dbReference type="CDD" id="cd13401">
    <property type="entry name" value="Slt70-like"/>
    <property type="match status" value="1"/>
</dbReference>
<dbReference type="GO" id="GO:0008933">
    <property type="term" value="F:peptidoglycan lytic transglycosylase activity"/>
    <property type="evidence" value="ECO:0007669"/>
    <property type="project" value="InterPro"/>
</dbReference>
<dbReference type="InterPro" id="IPR008258">
    <property type="entry name" value="Transglycosylase_SLT_dom_1"/>
</dbReference>
<dbReference type="PANTHER" id="PTHR37423">
    <property type="entry name" value="SOLUBLE LYTIC MUREIN TRANSGLYCOSYLASE-RELATED"/>
    <property type="match status" value="1"/>
</dbReference>
<evidence type="ECO:0000256" key="2">
    <source>
        <dbReference type="ARBA" id="ARBA00009387"/>
    </source>
</evidence>
<evidence type="ECO:0000256" key="1">
    <source>
        <dbReference type="ARBA" id="ARBA00007734"/>
    </source>
</evidence>
<dbReference type="GO" id="GO:0004553">
    <property type="term" value="F:hydrolase activity, hydrolyzing O-glycosyl compounds"/>
    <property type="evidence" value="ECO:0007669"/>
    <property type="project" value="InterPro"/>
</dbReference>
<reference evidence="6 7" key="1">
    <citation type="submission" date="2012-11" db="EMBL/GenBank/DDBJ databases">
        <title>Whole genome sequence of Acidocella aminolytica 101 = DSM 11237.</title>
        <authorList>
            <person name="Azuma Y."/>
            <person name="Higashiura N."/>
            <person name="Hirakawa H."/>
            <person name="Matsushita K."/>
        </authorList>
    </citation>
    <scope>NUCLEOTIDE SEQUENCE [LARGE SCALE GENOMIC DNA]</scope>
    <source>
        <strain evidence="7">101 / DSM 11237</strain>
    </source>
</reference>
<dbReference type="GO" id="GO:0016020">
    <property type="term" value="C:membrane"/>
    <property type="evidence" value="ECO:0007669"/>
    <property type="project" value="InterPro"/>
</dbReference>
<dbReference type="PANTHER" id="PTHR37423:SF2">
    <property type="entry name" value="MEMBRANE-BOUND LYTIC MUREIN TRANSGLYCOSYLASE C"/>
    <property type="match status" value="1"/>
</dbReference>
<dbReference type="AlphaFoldDB" id="A0A0D6PIQ1"/>
<dbReference type="Proteomes" id="UP000032668">
    <property type="component" value="Unassembled WGS sequence"/>
</dbReference>
<keyword evidence="7" id="KW-1185">Reference proteome</keyword>
<keyword evidence="3" id="KW-0732">Signal</keyword>
<evidence type="ECO:0000313" key="6">
    <source>
        <dbReference type="EMBL" id="GAN80689.1"/>
    </source>
</evidence>
<dbReference type="GO" id="GO:0042597">
    <property type="term" value="C:periplasmic space"/>
    <property type="evidence" value="ECO:0007669"/>
    <property type="project" value="InterPro"/>
</dbReference>
<feature type="domain" description="Transglycosylase SLT" evidence="5">
    <location>
        <begin position="357"/>
        <end position="454"/>
    </location>
</feature>
<dbReference type="Gene3D" id="1.10.530.10">
    <property type="match status" value="1"/>
</dbReference>
<comment type="similarity">
    <text evidence="1">Belongs to the transglycosylase Slt family.</text>
</comment>
<dbReference type="InterPro" id="IPR000189">
    <property type="entry name" value="Transglyc_AS"/>
</dbReference>
<feature type="region of interest" description="Disordered" evidence="4">
    <location>
        <begin position="1"/>
        <end position="32"/>
    </location>
</feature>
<evidence type="ECO:0000313" key="7">
    <source>
        <dbReference type="Proteomes" id="UP000032668"/>
    </source>
</evidence>
<dbReference type="PROSITE" id="PS00922">
    <property type="entry name" value="TRANSGLYCOSYLASE"/>
    <property type="match status" value="1"/>
</dbReference>
<dbReference type="GO" id="GO:0000270">
    <property type="term" value="P:peptidoglycan metabolic process"/>
    <property type="evidence" value="ECO:0007669"/>
    <property type="project" value="InterPro"/>
</dbReference>
<dbReference type="Pfam" id="PF01464">
    <property type="entry name" value="SLT"/>
    <property type="match status" value="1"/>
</dbReference>
<accession>A0A0D6PIQ1</accession>
<dbReference type="STRING" id="1120923.SAMN02746095_00714"/>
<name>A0A0D6PIQ1_9PROT</name>
<organism evidence="6 7">
    <name type="scientific">Acidocella aminolytica 101 = DSM 11237</name>
    <dbReference type="NCBI Taxonomy" id="1120923"/>
    <lineage>
        <taxon>Bacteria</taxon>
        <taxon>Pseudomonadati</taxon>
        <taxon>Pseudomonadota</taxon>
        <taxon>Alphaproteobacteria</taxon>
        <taxon>Acetobacterales</taxon>
        <taxon>Acidocellaceae</taxon>
        <taxon>Acidocella</taxon>
    </lineage>
</organism>
<proteinExistence type="inferred from homology"/>
<comment type="caution">
    <text evidence="6">The sequence shown here is derived from an EMBL/GenBank/DDBJ whole genome shotgun (WGS) entry which is preliminary data.</text>
</comment>
<dbReference type="SUPFAM" id="SSF53955">
    <property type="entry name" value="Lysozyme-like"/>
    <property type="match status" value="1"/>
</dbReference>
<evidence type="ECO:0000259" key="5">
    <source>
        <dbReference type="Pfam" id="PF01464"/>
    </source>
</evidence>
<evidence type="ECO:0000256" key="3">
    <source>
        <dbReference type="ARBA" id="ARBA00022729"/>
    </source>
</evidence>
<evidence type="ECO:0000256" key="4">
    <source>
        <dbReference type="SAM" id="MobiDB-lite"/>
    </source>
</evidence>
<protein>
    <submittedName>
        <fullName evidence="6">Lytic transglycosylase</fullName>
    </submittedName>
</protein>
<comment type="similarity">
    <text evidence="2">Belongs to the virb1 family.</text>
</comment>
<dbReference type="InterPro" id="IPR008939">
    <property type="entry name" value="Lytic_TGlycosylase_superhlx_U"/>
</dbReference>
<sequence length="524" mass="56615">MLAMPALAKSQDAGQGPGTTTPPTQPSDGINGESVAYAVPRNAPSGTVEVILPRPLAPSDVAFYKRALQLQKDGQFAASDKMLDRASDSGLVGAVLALRYLSNNYITKPAELTAWWAKYSNQPEAPAIYALMQHKLPRANLPPAPHQALLPEETLTYSGAARPGYAPDSASWRKIFLSGLDAWKQHNLTQAADDFRKSSQLHGISADDRAASDFWAARAALRMQQPDQYLDWLHQASWASGTFYGMLASRLLGQNFMPTYSTTLTEADVTAVDSLPDGHLAFEMLQVGLTEQAETALRALWPQIRSTPDLGHAVMAVAARAGLVNITIAIAGTLPQSGNEFAGVHLPMPPLHPEGGFKINPALVYALTRTESGFDPHAVSYVGARGLMQLMPRTAEFMRQDAGISGSINNPSANLAMGQAYIQYLARQPDIDNNLMAILASYNAGPGAAATWYNAITKDSDPLMFIETIPNDQTRHFVHQVLADSWIYAEEIGVHPRSLDELAQGEFPTLQAFTPAPIETADAQ</sequence>
<dbReference type="EMBL" id="BANC01000054">
    <property type="protein sequence ID" value="GAN80689.1"/>
    <property type="molecule type" value="Genomic_DNA"/>
</dbReference>
<dbReference type="InterPro" id="IPR023346">
    <property type="entry name" value="Lysozyme-like_dom_sf"/>
</dbReference>
<gene>
    <name evidence="6" type="ORF">Aam_055_069</name>
</gene>
<dbReference type="SUPFAM" id="SSF48435">
    <property type="entry name" value="Bacterial muramidases"/>
    <property type="match status" value="1"/>
</dbReference>